<evidence type="ECO:0000256" key="3">
    <source>
        <dbReference type="ARBA" id="ARBA00022529"/>
    </source>
</evidence>
<feature type="disulfide bond" evidence="7">
    <location>
        <begin position="184"/>
        <end position="189"/>
    </location>
</feature>
<dbReference type="GO" id="GO:0031640">
    <property type="term" value="P:killing of cells of another organism"/>
    <property type="evidence" value="ECO:0007669"/>
    <property type="project" value="UniProtKB-KW"/>
</dbReference>
<dbReference type="SUPFAM" id="SSF53955">
    <property type="entry name" value="Lysozyme-like"/>
    <property type="match status" value="1"/>
</dbReference>
<gene>
    <name evidence="9" type="ORF">TTEB3V08_LOCUS6708</name>
</gene>
<evidence type="ECO:0000256" key="2">
    <source>
        <dbReference type="ARBA" id="ARBA00012732"/>
    </source>
</evidence>
<keyword evidence="6" id="KW-0326">Glycosidase</keyword>
<keyword evidence="4" id="KW-0081">Bacteriolytic enzyme</keyword>
<accession>A0A7R9NWF0</accession>
<evidence type="ECO:0000256" key="4">
    <source>
        <dbReference type="ARBA" id="ARBA00022638"/>
    </source>
</evidence>
<dbReference type="PANTHER" id="PTHR11195:SF22">
    <property type="entry name" value="LYSOZYME"/>
    <property type="match status" value="1"/>
</dbReference>
<feature type="region of interest" description="Disordered" evidence="8">
    <location>
        <begin position="1"/>
        <end position="22"/>
    </location>
</feature>
<feature type="disulfide bond" evidence="7">
    <location>
        <begin position="167"/>
        <end position="251"/>
    </location>
</feature>
<keyword evidence="5" id="KW-0378">Hydrolase</keyword>
<evidence type="ECO:0000313" key="9">
    <source>
        <dbReference type="EMBL" id="CAD7458735.1"/>
    </source>
</evidence>
<dbReference type="PROSITE" id="PS51909">
    <property type="entry name" value="LYSOZYME_I"/>
    <property type="match status" value="1"/>
</dbReference>
<reference evidence="9" key="1">
    <citation type="submission" date="2020-11" db="EMBL/GenBank/DDBJ databases">
        <authorList>
            <person name="Tran Van P."/>
        </authorList>
    </citation>
    <scope>NUCLEOTIDE SEQUENCE</scope>
</reference>
<dbReference type="EC" id="3.2.1.17" evidence="2"/>
<dbReference type="Gene3D" id="1.10.530.10">
    <property type="match status" value="1"/>
</dbReference>
<dbReference type="InterPro" id="IPR008597">
    <property type="entry name" value="Invert_lysozyme"/>
</dbReference>
<comment type="catalytic activity">
    <reaction evidence="1">
        <text>Hydrolysis of (1-&gt;4)-beta-linkages between N-acetylmuramic acid and N-acetyl-D-glucosamine residues in a peptidoglycan and between N-acetyl-D-glucosamine residues in chitodextrins.</text>
        <dbReference type="EC" id="3.2.1.17"/>
    </reaction>
</comment>
<dbReference type="Pfam" id="PF05497">
    <property type="entry name" value="Destabilase"/>
    <property type="match status" value="1"/>
</dbReference>
<dbReference type="GO" id="GO:0042742">
    <property type="term" value="P:defense response to bacterium"/>
    <property type="evidence" value="ECO:0007669"/>
    <property type="project" value="UniProtKB-KW"/>
</dbReference>
<evidence type="ECO:0000256" key="5">
    <source>
        <dbReference type="ARBA" id="ARBA00022801"/>
    </source>
</evidence>
<feature type="disulfide bond" evidence="7">
    <location>
        <begin position="221"/>
        <end position="227"/>
    </location>
</feature>
<proteinExistence type="predicted"/>
<evidence type="ECO:0000256" key="8">
    <source>
        <dbReference type="SAM" id="MobiDB-lite"/>
    </source>
</evidence>
<protein>
    <recommendedName>
        <fullName evidence="2">lysozyme</fullName>
        <ecNumber evidence="2">3.2.1.17</ecNumber>
    </recommendedName>
</protein>
<sequence length="293" mass="32229">MVRPRPRTPWARSREPSTPLVCQRHHSSAIKLTAPQSLTNFRATTTSKLVTWAFGPALCTTYNRSSRTGAYQSSCRRSMQAAATSGMGPNPSTGVEERGLEILKVGSVRFDTRIREIRRGSNEQAVHQKQRLPVTMELPRSTLLLLCTLARSLVLGQQEDKVVDDLCLGCLCEAMSDCNRTFSCVGDDCGLFMITKPYWEDAGRHVIAKDNSSSPGAFQRCVVDPFCAAATVESYMKTYSKDCNENGAVDCEDFFALHFLGAGCEGDINQASPEGLDKLRVCQEEVAKIRSGN</sequence>
<dbReference type="AlphaFoldDB" id="A0A7R9NWF0"/>
<evidence type="ECO:0000256" key="6">
    <source>
        <dbReference type="ARBA" id="ARBA00023295"/>
    </source>
</evidence>
<dbReference type="EMBL" id="OE002441">
    <property type="protein sequence ID" value="CAD7458735.1"/>
    <property type="molecule type" value="Genomic_DNA"/>
</dbReference>
<feature type="disulfide bond" evidence="7">
    <location>
        <begin position="172"/>
        <end position="178"/>
    </location>
</feature>
<dbReference type="InterPro" id="IPR023346">
    <property type="entry name" value="Lysozyme-like_dom_sf"/>
</dbReference>
<keyword evidence="7" id="KW-1015">Disulfide bond</keyword>
<name>A0A7R9NWF0_9NEOP</name>
<dbReference type="PANTHER" id="PTHR11195">
    <property type="entry name" value="DESTABILASE-RELATED"/>
    <property type="match status" value="1"/>
</dbReference>
<evidence type="ECO:0000256" key="1">
    <source>
        <dbReference type="ARBA" id="ARBA00000632"/>
    </source>
</evidence>
<dbReference type="CDD" id="cd16890">
    <property type="entry name" value="lyz_i"/>
    <property type="match status" value="1"/>
</dbReference>
<evidence type="ECO:0000256" key="7">
    <source>
        <dbReference type="PIRSR" id="PIRSR608597-3"/>
    </source>
</evidence>
<keyword evidence="3" id="KW-0929">Antimicrobial</keyword>
<organism evidence="9">
    <name type="scientific">Timema tahoe</name>
    <dbReference type="NCBI Taxonomy" id="61484"/>
    <lineage>
        <taxon>Eukaryota</taxon>
        <taxon>Metazoa</taxon>
        <taxon>Ecdysozoa</taxon>
        <taxon>Arthropoda</taxon>
        <taxon>Hexapoda</taxon>
        <taxon>Insecta</taxon>
        <taxon>Pterygota</taxon>
        <taxon>Neoptera</taxon>
        <taxon>Polyneoptera</taxon>
        <taxon>Phasmatodea</taxon>
        <taxon>Timematodea</taxon>
        <taxon>Timematoidea</taxon>
        <taxon>Timematidae</taxon>
        <taxon>Timema</taxon>
    </lineage>
</organism>
<dbReference type="GO" id="GO:0003796">
    <property type="term" value="F:lysozyme activity"/>
    <property type="evidence" value="ECO:0007669"/>
    <property type="project" value="UniProtKB-EC"/>
</dbReference>